<gene>
    <name evidence="1" type="ORF">MTY_1769</name>
</gene>
<reference evidence="1" key="1">
    <citation type="journal article" date="2014" name="Gene">
        <title>Genome-guided analysis of transformation efficiency and carbon dioxide assimilation by Moorella thermoacetica Y72.</title>
        <authorList>
            <person name="Tsukahara K."/>
            <person name="Kita A."/>
            <person name="Nakashimada Y."/>
            <person name="Hoshino T."/>
            <person name="Murakami K."/>
        </authorList>
    </citation>
    <scope>NUCLEOTIDE SEQUENCE [LARGE SCALE GENOMIC DNA]</scope>
    <source>
        <strain evidence="1">Y72</strain>
    </source>
</reference>
<dbReference type="SUPFAM" id="SSF54285">
    <property type="entry name" value="MoaD/ThiS"/>
    <property type="match status" value="1"/>
</dbReference>
<name>A0A0S6UE19_NEOTH</name>
<evidence type="ECO:0000313" key="1">
    <source>
        <dbReference type="EMBL" id="GAF26429.1"/>
    </source>
</evidence>
<dbReference type="InterPro" id="IPR052045">
    <property type="entry name" value="Sulfur_Carrier/Prot_Modifier"/>
</dbReference>
<dbReference type="RefSeq" id="WP_025774145.1">
    <property type="nucleotide sequence ID" value="NZ_DF238840.1"/>
</dbReference>
<dbReference type="PANTHER" id="PTHR38031:SF1">
    <property type="entry name" value="SULFUR CARRIER PROTEIN CYSO"/>
    <property type="match status" value="1"/>
</dbReference>
<sequence length="89" mass="9561">MQVELLSFLQRAAGESRADIDAATVRELLAALSSRYGETFRRQLLTADGQLKAGIAILINGRNINFLQGLDTPLNPRDKVTIIPPAAGG</sequence>
<dbReference type="EMBL" id="DF238840">
    <property type="protein sequence ID" value="GAF26429.1"/>
    <property type="molecule type" value="Genomic_DNA"/>
</dbReference>
<dbReference type="NCBIfam" id="TIGR01687">
    <property type="entry name" value="moaD_arch"/>
    <property type="match status" value="1"/>
</dbReference>
<dbReference type="InterPro" id="IPR012675">
    <property type="entry name" value="Beta-grasp_dom_sf"/>
</dbReference>
<organism evidence="1">
    <name type="scientific">Moorella thermoacetica Y72</name>
    <dbReference type="NCBI Taxonomy" id="1325331"/>
    <lineage>
        <taxon>Bacteria</taxon>
        <taxon>Bacillati</taxon>
        <taxon>Bacillota</taxon>
        <taxon>Clostridia</taxon>
        <taxon>Neomoorellales</taxon>
        <taxon>Neomoorellaceae</taxon>
        <taxon>Neomoorella</taxon>
    </lineage>
</organism>
<proteinExistence type="predicted"/>
<dbReference type="PANTHER" id="PTHR38031">
    <property type="entry name" value="SULFUR CARRIER PROTEIN SLR0821-RELATED"/>
    <property type="match status" value="1"/>
</dbReference>
<dbReference type="Proteomes" id="UP000063718">
    <property type="component" value="Unassembled WGS sequence"/>
</dbReference>
<dbReference type="InterPro" id="IPR016155">
    <property type="entry name" value="Mopterin_synth/thiamin_S_b"/>
</dbReference>
<dbReference type="Gene3D" id="3.10.20.30">
    <property type="match status" value="1"/>
</dbReference>
<accession>A0A0S6UE19</accession>
<dbReference type="Pfam" id="PF02597">
    <property type="entry name" value="ThiS"/>
    <property type="match status" value="1"/>
</dbReference>
<dbReference type="InterPro" id="IPR010038">
    <property type="entry name" value="MoaD_arc-typ"/>
</dbReference>
<dbReference type="AlphaFoldDB" id="A0A0S6UE19"/>
<dbReference type="InterPro" id="IPR003749">
    <property type="entry name" value="ThiS/MoaD-like"/>
</dbReference>
<protein>
    <submittedName>
        <fullName evidence="1">Molybdopterin converting factor, small subunit</fullName>
    </submittedName>
</protein>